<dbReference type="PANTHER" id="PTHR21510:SF15">
    <property type="entry name" value="MICROTUBULE ORGANIZATION PROTEIN AKNA"/>
    <property type="match status" value="1"/>
</dbReference>
<dbReference type="GO" id="GO:0060234">
    <property type="term" value="P:neuroblast delamination"/>
    <property type="evidence" value="ECO:0007669"/>
    <property type="project" value="TreeGrafter"/>
</dbReference>
<evidence type="ECO:0000259" key="2">
    <source>
        <dbReference type="Pfam" id="PF12443"/>
    </source>
</evidence>
<feature type="compositionally biased region" description="Polar residues" evidence="1">
    <location>
        <begin position="541"/>
        <end position="552"/>
    </location>
</feature>
<feature type="compositionally biased region" description="Polar residues" evidence="1">
    <location>
        <begin position="1078"/>
        <end position="1087"/>
    </location>
</feature>
<dbReference type="EMBL" id="JAATJV010435259">
    <property type="protein sequence ID" value="MBZ3889870.1"/>
    <property type="molecule type" value="Genomic_DNA"/>
</dbReference>
<comment type="caution">
    <text evidence="3">The sequence shown here is derived from an EMBL/GenBank/DDBJ whole genome shotgun (WGS) entry which is preliminary data.</text>
</comment>
<feature type="compositionally biased region" description="Polar residues" evidence="1">
    <location>
        <begin position="1299"/>
        <end position="1312"/>
    </location>
</feature>
<gene>
    <name evidence="3" type="ORF">SUZIE_205120</name>
</gene>
<dbReference type="PANTHER" id="PTHR21510">
    <property type="entry name" value="AKNA DOMAIN-CONTAINING PROTEIN"/>
    <property type="match status" value="1"/>
</dbReference>
<feature type="compositionally biased region" description="Polar residues" evidence="1">
    <location>
        <begin position="906"/>
        <end position="917"/>
    </location>
</feature>
<feature type="compositionally biased region" description="Polar residues" evidence="1">
    <location>
        <begin position="94"/>
        <end position="108"/>
    </location>
</feature>
<feature type="compositionally biased region" description="Acidic residues" evidence="1">
    <location>
        <begin position="113"/>
        <end position="131"/>
    </location>
</feature>
<sequence>MASSGTEVRWAGPGLGKGPQQRRRWAWAEEEAAERRNARGWGDGQPFPGGASPELLEDFRLAQQHLLPLAWAPGPQASGASSGEEVEAEDVDSPESSTLPLNWLAQQDHQLDMTEEEPDETPGSPEAEDPGESSPRPGQEAALHPEHSGNTCPMALGQSQVRGWVASGEQASGSKLPEHSEVNPSVELGSTRSWSSGTMSMSRSSDSLDSTWEGEADVPQPAALAEALPQSPRHHLNPDDRTGGSVAPATPTEFQDPSAPPAQSPQNAAGRWKRETTRLPLPADQAWKQTKTSPRPLPCRFTGSISPPNPRPRPARKDRSLPSHGATLANHSSSDAPKYGRGRLNYPLPDFSKVGPRVRFPKDESYRPPKSRSHNKQPQGPARPLIFKSPAEIVREVLLSSGEASLAKDPPPAHPVTRVPQEFQTPEQATELVHQLQEDYHKLLTKYAEAENTIDQLRLGAKVNLYSDPPQPSHSIHMGAMPPGTKALSFTIPQPRSVECWPGPTQKPQASEATGWSSARGDLSPSSPPSVPAPGWLPENQGVTRDQSSPEWTQALASQASRFLAKVESFEGLVQAGQLSPQDQLKGFQQLKATHAALEEEYLRACREPHLAPHPASSKGVAGKFDPARELEVEIYHLGTRLEELKGHMEQTQRGPELAGSDSALDRSPITHFPHTPAHPAASGQVSTPAFRTPYPEPTASTCLLHTNVEASLGSSELEDRPPGLPAPLKHKELQVEQDFHGLLERYLSVKSLPEALRVEEERERDEEEQEEEEEHHGTLEVDGPAAAPGRAKATRALPRHLVRVEKSHRAPLQDAGEQMVPVKPPSFQTSTTRDGHTLGPGRASGAPPGPGVPPDRAYHQSSLTSLEGSGISEHLPQKSLRLAGRPHAEEPWMASPETDSGFVGSETSRVSPLTQTPEHRLSHSSNPGAAARHFTASAPCDGSSHPKTRGPLVPRRTSEPSTPRSRAQRHPSSQSCPLRQRKPSSHLDQELATEMVDPGPEFEGRKQISEQLFPSSTISLPPTPAPAAAPLPGGSRETTPSLLLSRTGRDQAILELQAEVSRLRLQLEDSLHRPLQGSPTRPTSACDQPALTQDRPAASSTPWGSHCGSKSIERLSGESEGTEQPAGRQRARSSSVPREVPQLSLSLDSEPPSPQVSTGKNRNTEDGPWASQEETRRAGSGRRPDRVSFRGQYTGQEYHLLPSKAALRNSGTASCPRCQPIRSRDTGSAATREPQGPTATDALRCPLCGHIKSLPEGDGPGSGTPGRDKCSVSACVQTAALPDLGTGGAEKASAKRNAPTTSSPKQRSQRAGSPARPPPGLWYLAAAPSARRPPAFAYVPSVPVMPYPPATVYYAPTAPTSAPTASPRPARGHRHSIQLDAEDLEELHAALNQAVQAAEDVRSTTRRMTRSLSADLRQARSPRGACLF</sequence>
<dbReference type="GO" id="GO:0021849">
    <property type="term" value="P:neuroblast division in subventricular zone"/>
    <property type="evidence" value="ECO:0007669"/>
    <property type="project" value="TreeGrafter"/>
</dbReference>
<name>A0AA41NGB7_SCICA</name>
<feature type="domain" description="AKNA" evidence="2">
    <location>
        <begin position="588"/>
        <end position="681"/>
    </location>
</feature>
<feature type="compositionally biased region" description="Basic and acidic residues" evidence="1">
    <location>
        <begin position="1174"/>
        <end position="1189"/>
    </location>
</feature>
<dbReference type="GO" id="GO:0005813">
    <property type="term" value="C:centrosome"/>
    <property type="evidence" value="ECO:0007669"/>
    <property type="project" value="TreeGrafter"/>
</dbReference>
<keyword evidence="4" id="KW-1185">Reference proteome</keyword>
<feature type="compositionally biased region" description="Acidic residues" evidence="1">
    <location>
        <begin position="84"/>
        <end position="93"/>
    </location>
</feature>
<evidence type="ECO:0000313" key="4">
    <source>
        <dbReference type="Proteomes" id="UP001166674"/>
    </source>
</evidence>
<feature type="region of interest" description="Disordered" evidence="1">
    <location>
        <begin position="649"/>
        <end position="699"/>
    </location>
</feature>
<organism evidence="3 4">
    <name type="scientific">Sciurus carolinensis</name>
    <name type="common">Eastern gray squirrel</name>
    <dbReference type="NCBI Taxonomy" id="30640"/>
    <lineage>
        <taxon>Eukaryota</taxon>
        <taxon>Metazoa</taxon>
        <taxon>Chordata</taxon>
        <taxon>Craniata</taxon>
        <taxon>Vertebrata</taxon>
        <taxon>Euteleostomi</taxon>
        <taxon>Mammalia</taxon>
        <taxon>Eutheria</taxon>
        <taxon>Euarchontoglires</taxon>
        <taxon>Glires</taxon>
        <taxon>Rodentia</taxon>
        <taxon>Sciuromorpha</taxon>
        <taxon>Sciuridae</taxon>
        <taxon>Sciurinae</taxon>
        <taxon>Sciurini</taxon>
        <taxon>Sciurus</taxon>
    </lineage>
</organism>
<dbReference type="GO" id="GO:0001837">
    <property type="term" value="P:epithelial to mesenchymal transition"/>
    <property type="evidence" value="ECO:0007669"/>
    <property type="project" value="TreeGrafter"/>
</dbReference>
<feature type="region of interest" description="Disordered" evidence="1">
    <location>
        <begin position="1"/>
        <end position="387"/>
    </location>
</feature>
<feature type="compositionally biased region" description="Low complexity" evidence="1">
    <location>
        <begin position="784"/>
        <end position="797"/>
    </location>
</feature>
<feature type="region of interest" description="Disordered" evidence="1">
    <location>
        <begin position="495"/>
        <end position="552"/>
    </location>
</feature>
<dbReference type="InterPro" id="IPR052655">
    <property type="entry name" value="AKNA_Centrosome-Trans_reg"/>
</dbReference>
<feature type="compositionally biased region" description="Low complexity" evidence="1">
    <location>
        <begin position="219"/>
        <end position="231"/>
    </location>
</feature>
<feature type="compositionally biased region" description="Acidic residues" evidence="1">
    <location>
        <begin position="763"/>
        <end position="774"/>
    </location>
</feature>
<dbReference type="InterPro" id="IPR022150">
    <property type="entry name" value="AKNA_dom"/>
</dbReference>
<accession>A0AA41NGB7</accession>
<evidence type="ECO:0000313" key="3">
    <source>
        <dbReference type="EMBL" id="MBZ3889870.1"/>
    </source>
</evidence>
<feature type="compositionally biased region" description="Polar residues" evidence="1">
    <location>
        <begin position="506"/>
        <end position="517"/>
    </location>
</feature>
<dbReference type="Proteomes" id="UP001166674">
    <property type="component" value="Unassembled WGS sequence"/>
</dbReference>
<reference evidence="3" key="1">
    <citation type="submission" date="2020-03" db="EMBL/GenBank/DDBJ databases">
        <title>Studies in the Genomics of Life Span.</title>
        <authorList>
            <person name="Glass D."/>
        </authorList>
    </citation>
    <scope>NUCLEOTIDE SEQUENCE</scope>
    <source>
        <strain evidence="3">SUZIE</strain>
        <tissue evidence="3">Muscle</tissue>
    </source>
</reference>
<feature type="region of interest" description="Disordered" evidence="1">
    <location>
        <begin position="753"/>
        <end position="1047"/>
    </location>
</feature>
<protein>
    <submittedName>
        <fullName evidence="3">AT-hook-containing transcription factor</fullName>
    </submittedName>
</protein>
<dbReference type="Pfam" id="PF12443">
    <property type="entry name" value="AKNA"/>
    <property type="match status" value="1"/>
</dbReference>
<proteinExistence type="predicted"/>
<evidence type="ECO:0000256" key="1">
    <source>
        <dbReference type="SAM" id="MobiDB-lite"/>
    </source>
</evidence>
<feature type="region of interest" description="Disordered" evidence="1">
    <location>
        <begin position="1072"/>
        <end position="1321"/>
    </location>
</feature>
<feature type="compositionally biased region" description="Low complexity" evidence="1">
    <location>
        <begin position="1142"/>
        <end position="1151"/>
    </location>
</feature>
<feature type="compositionally biased region" description="Low complexity" evidence="1">
    <location>
        <begin position="189"/>
        <end position="211"/>
    </location>
</feature>